<organism evidence="1 2">
    <name type="scientific">Spirosoma telluris</name>
    <dbReference type="NCBI Taxonomy" id="2183553"/>
    <lineage>
        <taxon>Bacteria</taxon>
        <taxon>Pseudomonadati</taxon>
        <taxon>Bacteroidota</taxon>
        <taxon>Cytophagia</taxon>
        <taxon>Cytophagales</taxon>
        <taxon>Cytophagaceae</taxon>
        <taxon>Spirosoma</taxon>
    </lineage>
</organism>
<dbReference type="EMBL" id="QLII01000001">
    <property type="protein sequence ID" value="RAI74944.1"/>
    <property type="molecule type" value="Genomic_DNA"/>
</dbReference>
<evidence type="ECO:0000313" key="1">
    <source>
        <dbReference type="EMBL" id="RAI74944.1"/>
    </source>
</evidence>
<dbReference type="RefSeq" id="WP_111342728.1">
    <property type="nucleotide sequence ID" value="NZ_WPIM01000001.1"/>
</dbReference>
<dbReference type="AlphaFoldDB" id="A0A327NM08"/>
<dbReference type="Proteomes" id="UP000249016">
    <property type="component" value="Unassembled WGS sequence"/>
</dbReference>
<accession>A0A327NM08</accession>
<reference evidence="1 2" key="1">
    <citation type="submission" date="2018-06" db="EMBL/GenBank/DDBJ databases">
        <title>Spirosoma sp. HMF3257 Genome sequencing and assembly.</title>
        <authorList>
            <person name="Kang H."/>
            <person name="Cha I."/>
            <person name="Kim H."/>
            <person name="Kang J."/>
            <person name="Joh K."/>
        </authorList>
    </citation>
    <scope>NUCLEOTIDE SEQUENCE [LARGE SCALE GENOMIC DNA]</scope>
    <source>
        <strain evidence="1 2">HMF3257</strain>
    </source>
</reference>
<comment type="caution">
    <text evidence="1">The sequence shown here is derived from an EMBL/GenBank/DDBJ whole genome shotgun (WGS) entry which is preliminary data.</text>
</comment>
<evidence type="ECO:0000313" key="2">
    <source>
        <dbReference type="Proteomes" id="UP000249016"/>
    </source>
</evidence>
<dbReference type="OrthoDB" id="1364255at2"/>
<proteinExistence type="predicted"/>
<protein>
    <submittedName>
        <fullName evidence="1">Addiction module toxin RelE</fullName>
    </submittedName>
</protein>
<sequence length="100" mass="11144">MANKVVPTGLFEAKLKRLKKKFRTLNEEMKELTNVLEQTPATGESLGAGLYKIRLASRSKGKGKSGGFRIVTYLLTETEEGTDVYLLTIYDKSEEGSIKK</sequence>
<gene>
    <name evidence="1" type="ORF">HMF3257_13180</name>
</gene>
<keyword evidence="2" id="KW-1185">Reference proteome</keyword>
<name>A0A327NM08_9BACT</name>